<name>A0A0W0ZAS5_LEGSP</name>
<dbReference type="RefSeq" id="WP_058481962.1">
    <property type="nucleotide sequence ID" value="NZ_CAAAII010000002.1"/>
</dbReference>
<evidence type="ECO:0000259" key="3">
    <source>
        <dbReference type="Pfam" id="PF18641"/>
    </source>
</evidence>
<organism evidence="4 5">
    <name type="scientific">Legionella spiritensis</name>
    <dbReference type="NCBI Taxonomy" id="452"/>
    <lineage>
        <taxon>Bacteria</taxon>
        <taxon>Pseudomonadati</taxon>
        <taxon>Pseudomonadota</taxon>
        <taxon>Gammaproteobacteria</taxon>
        <taxon>Legionellales</taxon>
        <taxon>Legionellaceae</taxon>
        <taxon>Legionella</taxon>
    </lineage>
</organism>
<dbReference type="OrthoDB" id="5647374at2"/>
<evidence type="ECO:0000256" key="1">
    <source>
        <dbReference type="SAM" id="Coils"/>
    </source>
</evidence>
<accession>A0A0W0ZAS5</accession>
<dbReference type="Pfam" id="PF18641">
    <property type="entry name" value="LidA_Long_CC"/>
    <property type="match status" value="1"/>
</dbReference>
<dbReference type="Proteomes" id="UP000054877">
    <property type="component" value="Unassembled WGS sequence"/>
</dbReference>
<proteinExistence type="predicted"/>
<feature type="domain" description="LidA long coiled-coil" evidence="3">
    <location>
        <begin position="154"/>
        <end position="322"/>
    </location>
</feature>
<feature type="compositionally biased region" description="Basic and acidic residues" evidence="2">
    <location>
        <begin position="275"/>
        <end position="291"/>
    </location>
</feature>
<evidence type="ECO:0000313" key="4">
    <source>
        <dbReference type="EMBL" id="KTD66252.1"/>
    </source>
</evidence>
<protein>
    <submittedName>
        <fullName evidence="4">Dot/Icm system substrate protein LidA</fullName>
    </submittedName>
</protein>
<keyword evidence="5" id="KW-1185">Reference proteome</keyword>
<feature type="region of interest" description="Disordered" evidence="2">
    <location>
        <begin position="266"/>
        <end position="367"/>
    </location>
</feature>
<keyword evidence="1" id="KW-0175">Coiled coil</keyword>
<dbReference type="AlphaFoldDB" id="A0A0W0ZAS5"/>
<sequence>MPSKSENTEQEVGTSGLQTEAAATKFFKSKHGQQFLSQVVEVIEEKEQEKQAAILWQQQEELKAAAILTASQEDTVVVRPLDETEVVLSEPQENNIPEEPDTSTYDAMMKGFNKNMEALEEHRQQIEQRYEDYNDNLKQADDFIDTLPTDNKDDAIQKIEDKIKELEANNDKDAQRIYGLVDEGKENEARDELQKLNAKNLQVGTLKDMLSVVKGEKSLYTAEGEKIDLNDTNVVDAFKESGFIVPDGQKIVTETNEETGEKEFFLLGEDDELTDENKESAKDAFDRKKPELSSVKSLVGDMKDKELTSIRDEISKLQTSANESAPVAKSEQTAAPAPAAPSKKSGKEADTDGPPKTGEDEEKKEEDLYDKFMALIKTIERIADEQFDKLLDKILNAMSGKSRGDTPEIVMDPQNNTEDLLETDELEPEEPKPEFAAITDNTNTQQHKESLEGYHALAIENNEKNNPSSGAPLQITDGNEIEPEDTNSVTSKV</sequence>
<evidence type="ECO:0000256" key="2">
    <source>
        <dbReference type="SAM" id="MobiDB-lite"/>
    </source>
</evidence>
<comment type="caution">
    <text evidence="4">The sequence shown here is derived from an EMBL/GenBank/DDBJ whole genome shotgun (WGS) entry which is preliminary data.</text>
</comment>
<feature type="region of interest" description="Disordered" evidence="2">
    <location>
        <begin position="459"/>
        <end position="493"/>
    </location>
</feature>
<gene>
    <name evidence="4" type="primary">lidA_1</name>
    <name evidence="4" type="ORF">Lspi_0015</name>
</gene>
<dbReference type="InterPro" id="IPR041463">
    <property type="entry name" value="LidA_long_CC"/>
</dbReference>
<dbReference type="Gene3D" id="6.10.140.2010">
    <property type="match status" value="1"/>
</dbReference>
<evidence type="ECO:0000313" key="5">
    <source>
        <dbReference type="Proteomes" id="UP000054877"/>
    </source>
</evidence>
<feature type="compositionally biased region" description="Basic and acidic residues" evidence="2">
    <location>
        <begin position="301"/>
        <end position="315"/>
    </location>
</feature>
<feature type="coiled-coil region" evidence="1">
    <location>
        <begin position="109"/>
        <end position="176"/>
    </location>
</feature>
<reference evidence="4 5" key="1">
    <citation type="submission" date="2015-11" db="EMBL/GenBank/DDBJ databases">
        <title>Genomic analysis of 38 Legionella species identifies large and diverse effector repertoires.</title>
        <authorList>
            <person name="Burstein D."/>
            <person name="Amaro F."/>
            <person name="Zusman T."/>
            <person name="Lifshitz Z."/>
            <person name="Cohen O."/>
            <person name="Gilbert J.A."/>
            <person name="Pupko T."/>
            <person name="Shuman H.A."/>
            <person name="Segal G."/>
        </authorList>
    </citation>
    <scope>NUCLEOTIDE SEQUENCE [LARGE SCALE GENOMIC DNA]</scope>
    <source>
        <strain evidence="4 5">Mt.St.Helens-9</strain>
    </source>
</reference>
<dbReference type="EMBL" id="LNYX01000001">
    <property type="protein sequence ID" value="KTD66252.1"/>
    <property type="molecule type" value="Genomic_DNA"/>
</dbReference>
<dbReference type="PATRIC" id="fig|452.5.peg.18"/>